<organism evidence="4 5">
    <name type="scientific">Fodinisporobacter ferrooxydans</name>
    <dbReference type="NCBI Taxonomy" id="2901836"/>
    <lineage>
        <taxon>Bacteria</taxon>
        <taxon>Bacillati</taxon>
        <taxon>Bacillota</taxon>
        <taxon>Bacilli</taxon>
        <taxon>Bacillales</taxon>
        <taxon>Alicyclobacillaceae</taxon>
        <taxon>Fodinisporobacter</taxon>
    </lineage>
</organism>
<dbReference type="RefSeq" id="WP_347436660.1">
    <property type="nucleotide sequence ID" value="NZ_CP089291.1"/>
</dbReference>
<dbReference type="Proteomes" id="UP000830167">
    <property type="component" value="Chromosome"/>
</dbReference>
<evidence type="ECO:0000313" key="4">
    <source>
        <dbReference type="EMBL" id="UOF89965.1"/>
    </source>
</evidence>
<keyword evidence="5" id="KW-1185">Reference proteome</keyword>
<comment type="function">
    <text evidence="1">SASP are bound to spore DNA. They are double-stranded DNA-binding proteins that cause DNA to change to an a-like conformation. They protect the DNA backbone from chemical and enzymatic cleavage and are thus involved in dormant spore's high resistance to UV light.</text>
</comment>
<dbReference type="InterPro" id="IPR038300">
    <property type="entry name" value="SASP_sf_alpha/beta"/>
</dbReference>
<gene>
    <name evidence="4" type="ORF">LSG31_19180</name>
</gene>
<dbReference type="Gene3D" id="6.10.10.80">
    <property type="entry name" value="Small, acid-soluble spore protein, alpha/beta type-like"/>
    <property type="match status" value="1"/>
</dbReference>
<sequence>MSKRHSKRPLIRGAESGLDQLKIQVMKQQGYPVRKDRPDQVKYEVAKELGVPLNTEYNGELSSKQVGQVGGHIGGAMVREMIRMAQERLNKPEQK</sequence>
<keyword evidence="3" id="KW-0238">DNA-binding</keyword>
<reference evidence="4" key="1">
    <citation type="submission" date="2021-12" db="EMBL/GenBank/DDBJ databases">
        <title>Alicyclobacillaceae gen. nov., sp. nov., isolated from chalcocite enrichment system.</title>
        <authorList>
            <person name="Jiang Z."/>
        </authorList>
    </citation>
    <scope>NUCLEOTIDE SEQUENCE</scope>
    <source>
        <strain evidence="4">MYW30-H2</strain>
    </source>
</reference>
<dbReference type="PANTHER" id="PTHR36107:SF1">
    <property type="entry name" value="SMALL, ACID-SOLUBLE SPORE PROTEIN A"/>
    <property type="match status" value="1"/>
</dbReference>
<dbReference type="EMBL" id="CP089291">
    <property type="protein sequence ID" value="UOF89965.1"/>
    <property type="molecule type" value="Genomic_DNA"/>
</dbReference>
<evidence type="ECO:0000256" key="2">
    <source>
        <dbReference type="ARBA" id="ARBA00005442"/>
    </source>
</evidence>
<protein>
    <submittedName>
        <fullName evidence="4">Alpha/beta-type small acid-soluble spore protein</fullName>
    </submittedName>
</protein>
<dbReference type="InterPro" id="IPR050847">
    <property type="entry name" value="SASP_DNA-binding"/>
</dbReference>
<comment type="similarity">
    <text evidence="2">Belongs to the alpha/beta-type SASP family.</text>
</comment>
<dbReference type="PANTHER" id="PTHR36107">
    <property type="entry name" value="SMALL, ACID-SOLUBLE SPORE PROTEIN A"/>
    <property type="match status" value="1"/>
</dbReference>
<proteinExistence type="inferred from homology"/>
<dbReference type="InterPro" id="IPR018126">
    <property type="entry name" value="SASP_alpha/beta-type_CS"/>
</dbReference>
<evidence type="ECO:0000313" key="5">
    <source>
        <dbReference type="Proteomes" id="UP000830167"/>
    </source>
</evidence>
<dbReference type="InterPro" id="IPR001448">
    <property type="entry name" value="SASP_alpha/beta-type"/>
</dbReference>
<accession>A0ABY4CHI3</accession>
<dbReference type="PROSITE" id="PS00304">
    <property type="entry name" value="SASP_1"/>
    <property type="match status" value="1"/>
</dbReference>
<dbReference type="Pfam" id="PF00269">
    <property type="entry name" value="SASP"/>
    <property type="match status" value="1"/>
</dbReference>
<name>A0ABY4CHI3_9BACL</name>
<evidence type="ECO:0000256" key="3">
    <source>
        <dbReference type="ARBA" id="ARBA00023125"/>
    </source>
</evidence>
<evidence type="ECO:0000256" key="1">
    <source>
        <dbReference type="ARBA" id="ARBA00003863"/>
    </source>
</evidence>